<gene>
    <name evidence="2" type="ORF">CAE01nite_24190</name>
</gene>
<feature type="transmembrane region" description="Helical" evidence="1">
    <location>
        <begin position="400"/>
        <end position="427"/>
    </location>
</feature>
<dbReference type="EMBL" id="BJYY01000015">
    <property type="protein sequence ID" value="GEO34694.1"/>
    <property type="molecule type" value="Genomic_DNA"/>
</dbReference>
<keyword evidence="1" id="KW-0812">Transmembrane</keyword>
<evidence type="ECO:0000256" key="1">
    <source>
        <dbReference type="SAM" id="Phobius"/>
    </source>
</evidence>
<feature type="transmembrane region" description="Helical" evidence="1">
    <location>
        <begin position="478"/>
        <end position="502"/>
    </location>
</feature>
<dbReference type="RefSeq" id="WP_146904756.1">
    <property type="nucleotide sequence ID" value="NZ_BAAARM010000004.1"/>
</dbReference>
<feature type="transmembrane region" description="Helical" evidence="1">
    <location>
        <begin position="448"/>
        <end position="472"/>
    </location>
</feature>
<name>A0A512DDZ0_9CELL</name>
<organism evidence="2 3">
    <name type="scientific">Cellulomonas aerilata</name>
    <dbReference type="NCBI Taxonomy" id="515326"/>
    <lineage>
        <taxon>Bacteria</taxon>
        <taxon>Bacillati</taxon>
        <taxon>Actinomycetota</taxon>
        <taxon>Actinomycetes</taxon>
        <taxon>Micrococcales</taxon>
        <taxon>Cellulomonadaceae</taxon>
        <taxon>Cellulomonas</taxon>
    </lineage>
</organism>
<feature type="transmembrane region" description="Helical" evidence="1">
    <location>
        <begin position="21"/>
        <end position="50"/>
    </location>
</feature>
<evidence type="ECO:0000313" key="2">
    <source>
        <dbReference type="EMBL" id="GEO34694.1"/>
    </source>
</evidence>
<feature type="transmembrane region" description="Helical" evidence="1">
    <location>
        <begin position="229"/>
        <end position="250"/>
    </location>
</feature>
<comment type="caution">
    <text evidence="2">The sequence shown here is derived from an EMBL/GenBank/DDBJ whole genome shotgun (WGS) entry which is preliminary data.</text>
</comment>
<keyword evidence="1" id="KW-1133">Transmembrane helix</keyword>
<feature type="transmembrane region" description="Helical" evidence="1">
    <location>
        <begin position="100"/>
        <end position="129"/>
    </location>
</feature>
<feature type="transmembrane region" description="Helical" evidence="1">
    <location>
        <begin position="327"/>
        <end position="349"/>
    </location>
</feature>
<feature type="transmembrane region" description="Helical" evidence="1">
    <location>
        <begin position="135"/>
        <end position="153"/>
    </location>
</feature>
<sequence>MVAHLLRLKLTLLRNGLRRSAWQLVGLAFGALYAVGVLLIAVGGLVALRFVPSPDAAVVVTLAGSALVLGWWVVPLVATGVDSTLDPQRFATYAVPRRPLLTGLALAGLVGVPGAVTTVLALGTVVSWARGPATVVAAVVGAVLGVATCVVGARATTATLAGVVGSRRFRDSAAVLVVVPLMLVGPILTALGGLLAAGVDALPGVARALSWTPLGAAWALPGAVAAGEWVGALGRLVVACATVALLAAAWSRALTRALVQPPSSGRSASRSRGLGAFGRVPAGPTWAVAARCLVYWRRDPRYAGSLVVVPVLPLVLAFVSADGSRALMLVAAPVAALLLGWAISADIAFDSTAFALHVSSAVPGAADRAGRALAAGLIAVPVVVVFAVGSVWWVGRWSDLAPVLGASLGILLTGLGLSSVISTRFVYPVPLPGQSPFATPSGSLGVSMLTQLLGFGALTVLVLPEVVLATVAVVGGSVLLGVVTLLVGLVLGGALLVGGLLLGARWYDRRSPELLQQVTAMA</sequence>
<reference evidence="2 3" key="1">
    <citation type="submission" date="2019-07" db="EMBL/GenBank/DDBJ databases">
        <title>Whole genome shotgun sequence of Cellulomonas aerilata NBRC 106308.</title>
        <authorList>
            <person name="Hosoyama A."/>
            <person name="Uohara A."/>
            <person name="Ohji S."/>
            <person name="Ichikawa N."/>
        </authorList>
    </citation>
    <scope>NUCLEOTIDE SEQUENCE [LARGE SCALE GENOMIC DNA]</scope>
    <source>
        <strain evidence="2 3">NBRC 106308</strain>
    </source>
</reference>
<dbReference type="OrthoDB" id="3261041at2"/>
<feature type="transmembrane region" description="Helical" evidence="1">
    <location>
        <begin position="302"/>
        <end position="321"/>
    </location>
</feature>
<proteinExistence type="predicted"/>
<protein>
    <submittedName>
        <fullName evidence="2">Transporter</fullName>
    </submittedName>
</protein>
<dbReference type="AlphaFoldDB" id="A0A512DDZ0"/>
<keyword evidence="1" id="KW-0472">Membrane</keyword>
<dbReference type="Proteomes" id="UP000321181">
    <property type="component" value="Unassembled WGS sequence"/>
</dbReference>
<keyword evidence="3" id="KW-1185">Reference proteome</keyword>
<accession>A0A512DDZ0</accession>
<feature type="transmembrane region" description="Helical" evidence="1">
    <location>
        <begin position="174"/>
        <end position="197"/>
    </location>
</feature>
<feature type="transmembrane region" description="Helical" evidence="1">
    <location>
        <begin position="370"/>
        <end position="394"/>
    </location>
</feature>
<feature type="transmembrane region" description="Helical" evidence="1">
    <location>
        <begin position="56"/>
        <end position="79"/>
    </location>
</feature>
<evidence type="ECO:0000313" key="3">
    <source>
        <dbReference type="Proteomes" id="UP000321181"/>
    </source>
</evidence>